<evidence type="ECO:0000313" key="2">
    <source>
        <dbReference type="EMBL" id="RMX56321.1"/>
    </source>
</evidence>
<dbReference type="Gene3D" id="1.20.120.20">
    <property type="entry name" value="Apolipoprotein"/>
    <property type="match status" value="1"/>
</dbReference>
<sequence>MASYMDEPSTKKQRLNPEESQLEGQSHSRNITLDMAKYDEWVRKLSDEELVNIFGLGVAVKESVTLTVDVNQKFMKETLSSQMEPIQQRVSDIEKEIKAQVETVKDNVSKDVKALTGDLKTDIHNALAPKIKEITGTMNNVEKNVNDQVLKVQKELTTKVCDGIKGMTSNVLSFKTDLSKDIEKIGETLKTDVKDIAAKVPALNTLETRIRESETRITKSLEKHGEKLDLISTALQNPQKKGARAERDVLEILNQKLRRSNFTFRDITRENGKGDIEADTPDGHKIMIEIKSWEKSLSKDAIEAFEGNLAKVPHFRVGILLSMRSSIANRSKGSEFEVLFNDDRKQYMIYVPNALYQEYVIVWSVLMASQLANLQVGELGEKKTQGLRKVYEEFQKNAQCSKESRANLQALKALVQQLEKNVVPILDTVDKATKDLNKLLN</sequence>
<organism evidence="2 3">
    <name type="scientific">Pocillopora damicornis</name>
    <name type="common">Cauliflower coral</name>
    <name type="synonym">Millepora damicornis</name>
    <dbReference type="NCBI Taxonomy" id="46731"/>
    <lineage>
        <taxon>Eukaryota</taxon>
        <taxon>Metazoa</taxon>
        <taxon>Cnidaria</taxon>
        <taxon>Anthozoa</taxon>
        <taxon>Hexacorallia</taxon>
        <taxon>Scleractinia</taxon>
        <taxon>Astrocoeniina</taxon>
        <taxon>Pocilloporidae</taxon>
        <taxon>Pocillopora</taxon>
    </lineage>
</organism>
<dbReference type="Proteomes" id="UP000275408">
    <property type="component" value="Unassembled WGS sequence"/>
</dbReference>
<protein>
    <submittedName>
        <fullName evidence="2">Uncharacterized protein</fullName>
    </submittedName>
</protein>
<feature type="compositionally biased region" description="Polar residues" evidence="1">
    <location>
        <begin position="18"/>
        <end position="28"/>
    </location>
</feature>
<feature type="region of interest" description="Disordered" evidence="1">
    <location>
        <begin position="1"/>
        <end position="28"/>
    </location>
</feature>
<comment type="caution">
    <text evidence="2">The sequence shown here is derived from an EMBL/GenBank/DDBJ whole genome shotgun (WGS) entry which is preliminary data.</text>
</comment>
<dbReference type="EMBL" id="RCHS01000867">
    <property type="protein sequence ID" value="RMX56321.1"/>
    <property type="molecule type" value="Genomic_DNA"/>
</dbReference>
<evidence type="ECO:0000313" key="3">
    <source>
        <dbReference type="Proteomes" id="UP000275408"/>
    </source>
</evidence>
<dbReference type="OrthoDB" id="5953823at2759"/>
<reference evidence="2 3" key="1">
    <citation type="journal article" date="2018" name="Sci. Rep.">
        <title>Comparative analysis of the Pocillopora damicornis genome highlights role of immune system in coral evolution.</title>
        <authorList>
            <person name="Cunning R."/>
            <person name="Bay R.A."/>
            <person name="Gillette P."/>
            <person name="Baker A.C."/>
            <person name="Traylor-Knowles N."/>
        </authorList>
    </citation>
    <scope>NUCLEOTIDE SEQUENCE [LARGE SCALE GENOMIC DNA]</scope>
    <source>
        <strain evidence="2">RSMAS</strain>
        <tissue evidence="2">Whole animal</tissue>
    </source>
</reference>
<gene>
    <name evidence="2" type="ORF">pdam_00019256</name>
</gene>
<accession>A0A3M6URN8</accession>
<evidence type="ECO:0000256" key="1">
    <source>
        <dbReference type="SAM" id="MobiDB-lite"/>
    </source>
</evidence>
<dbReference type="AlphaFoldDB" id="A0A3M6URN8"/>
<proteinExistence type="predicted"/>
<keyword evidence="3" id="KW-1185">Reference proteome</keyword>
<name>A0A3M6URN8_POCDA</name>